<comment type="catalytic activity">
    <reaction evidence="14">
        <text>an organic molecule + reduced [NADPH--hemoprotein reductase] + O2 = an alcohol + oxidized [NADPH--hemoprotein reductase] + H2O + H(+)</text>
        <dbReference type="Rhea" id="RHEA:17149"/>
        <dbReference type="Rhea" id="RHEA-COMP:11964"/>
        <dbReference type="Rhea" id="RHEA-COMP:11965"/>
        <dbReference type="ChEBI" id="CHEBI:15377"/>
        <dbReference type="ChEBI" id="CHEBI:15378"/>
        <dbReference type="ChEBI" id="CHEBI:15379"/>
        <dbReference type="ChEBI" id="CHEBI:30879"/>
        <dbReference type="ChEBI" id="CHEBI:57618"/>
        <dbReference type="ChEBI" id="CHEBI:58210"/>
        <dbReference type="ChEBI" id="CHEBI:142491"/>
        <dbReference type="EC" id="1.14.14.1"/>
    </reaction>
</comment>
<evidence type="ECO:0000256" key="2">
    <source>
        <dbReference type="ARBA" id="ARBA00004174"/>
    </source>
</evidence>
<evidence type="ECO:0000256" key="11">
    <source>
        <dbReference type="ARBA" id="ARBA00023004"/>
    </source>
</evidence>
<dbReference type="InterPro" id="IPR001128">
    <property type="entry name" value="Cyt_P450"/>
</dbReference>
<dbReference type="Gene3D" id="1.10.630.10">
    <property type="entry name" value="Cytochrome P450"/>
    <property type="match status" value="1"/>
</dbReference>
<keyword evidence="9" id="KW-0492">Microsome</keyword>
<evidence type="ECO:0000256" key="13">
    <source>
        <dbReference type="ARBA" id="ARBA00023136"/>
    </source>
</evidence>
<dbReference type="GO" id="GO:0005789">
    <property type="term" value="C:endoplasmic reticulum membrane"/>
    <property type="evidence" value="ECO:0007669"/>
    <property type="project" value="UniProtKB-SubCell"/>
</dbReference>
<dbReference type="Proteomes" id="UP001652740">
    <property type="component" value="Unplaced"/>
</dbReference>
<reference evidence="19" key="1">
    <citation type="submission" date="2025-08" db="UniProtKB">
        <authorList>
            <consortium name="RefSeq"/>
        </authorList>
    </citation>
    <scope>IDENTIFICATION</scope>
    <source>
        <tissue evidence="19">Whole larvae</tissue>
    </source>
</reference>
<sequence>MEPMYIPLILIVLLYSLYYYFTRTFNYWKDRGVVGPEPVPLFGNIKRAALRYENVGETMANIYHQYPDEKVVGVFRMTTPNLLLRDLEIIKHIMIKDFDEFSDRGVEYSTDGLGKNLFHADSETWRILRNRFTPIFTSGKLKNMTYLLTERGNRFIKYVETITRNQKEHRIHTLVQRYTMSTIAACAFGIDIDDITDNNPLIKTLHKIDRDVFTLNFALELDMMYPGLFKKLNLSIFPKYVNDFFHDLTRTVTNERQGKPSGRRDFMDLILEIREQKELPSLKRNESDDQTHLEISESIIAAQSAVFFAAGYETSATTMSYLLYLLAKNPHIQEKLHEEIDKTLENHDGELTYDIVNNMPYLGKVFDETLRLFPLAEPLQRNAKSDYKIPGTDIVVKKNQMVLISPRGIHHDPKYYPNPEVFDPERFNPEIAAARHPCAYMPFGVGPRNCIGMRFAKLQSRICIIKLLSQFRVEPSENTLKEMKFDPKRIVLSPSDGILLNIVRRK</sequence>
<dbReference type="SUPFAM" id="SSF48264">
    <property type="entry name" value="Cytochrome P450"/>
    <property type="match status" value="1"/>
</dbReference>
<dbReference type="GeneID" id="113519200"/>
<dbReference type="PROSITE" id="PS00086">
    <property type="entry name" value="CYTOCHROME_P450"/>
    <property type="match status" value="1"/>
</dbReference>
<evidence type="ECO:0000313" key="18">
    <source>
        <dbReference type="Proteomes" id="UP001652740"/>
    </source>
</evidence>
<dbReference type="PANTHER" id="PTHR24292">
    <property type="entry name" value="CYTOCHROME P450"/>
    <property type="match status" value="1"/>
</dbReference>
<dbReference type="CDD" id="cd11056">
    <property type="entry name" value="CYP6-like"/>
    <property type="match status" value="1"/>
</dbReference>
<dbReference type="PRINTS" id="PR00463">
    <property type="entry name" value="EP450I"/>
</dbReference>
<feature type="transmembrane region" description="Helical" evidence="17">
    <location>
        <begin position="6"/>
        <end position="21"/>
    </location>
</feature>
<evidence type="ECO:0000256" key="1">
    <source>
        <dbReference type="ARBA" id="ARBA00001971"/>
    </source>
</evidence>
<dbReference type="InParanoid" id="A0A6J1X2I9"/>
<dbReference type="PRINTS" id="PR00385">
    <property type="entry name" value="P450"/>
</dbReference>
<dbReference type="InterPro" id="IPR036396">
    <property type="entry name" value="Cyt_P450_sf"/>
</dbReference>
<comment type="subcellular location">
    <subcellularLocation>
        <location evidence="3">Endoplasmic reticulum membrane</location>
        <topology evidence="3">Peripheral membrane protein</topology>
    </subcellularLocation>
    <subcellularLocation>
        <location evidence="2">Microsome membrane</location>
        <topology evidence="2">Peripheral membrane protein</topology>
    </subcellularLocation>
</comment>
<evidence type="ECO:0000256" key="9">
    <source>
        <dbReference type="ARBA" id="ARBA00022848"/>
    </source>
</evidence>
<evidence type="ECO:0000256" key="8">
    <source>
        <dbReference type="ARBA" id="ARBA00022824"/>
    </source>
</evidence>
<comment type="similarity">
    <text evidence="4 16">Belongs to the cytochrome P450 family.</text>
</comment>
<evidence type="ECO:0000256" key="17">
    <source>
        <dbReference type="SAM" id="Phobius"/>
    </source>
</evidence>
<keyword evidence="8" id="KW-0256">Endoplasmic reticulum</keyword>
<evidence type="ECO:0000313" key="19">
    <source>
        <dbReference type="RefSeq" id="XP_026760055.2"/>
    </source>
</evidence>
<comment type="cofactor">
    <cofactor evidence="1 15">
        <name>heme</name>
        <dbReference type="ChEBI" id="CHEBI:30413"/>
    </cofactor>
</comment>
<dbReference type="RefSeq" id="XP_026760055.2">
    <property type="nucleotide sequence ID" value="XM_026904254.3"/>
</dbReference>
<keyword evidence="18" id="KW-1185">Reference proteome</keyword>
<dbReference type="GO" id="GO:0016712">
    <property type="term" value="F:oxidoreductase activity, acting on paired donors, with incorporation or reduction of molecular oxygen, reduced flavin or flavoprotein as one donor, and incorporation of one atom of oxygen"/>
    <property type="evidence" value="ECO:0007669"/>
    <property type="project" value="UniProtKB-EC"/>
</dbReference>
<dbReference type="EC" id="1.14.14.1" evidence="5"/>
<keyword evidence="17" id="KW-0812">Transmembrane</keyword>
<dbReference type="PANTHER" id="PTHR24292:SF54">
    <property type="entry name" value="CYP9F3-RELATED"/>
    <property type="match status" value="1"/>
</dbReference>
<gene>
    <name evidence="19" type="primary">LOC113519200</name>
</gene>
<evidence type="ECO:0000256" key="5">
    <source>
        <dbReference type="ARBA" id="ARBA00012109"/>
    </source>
</evidence>
<keyword evidence="6 15" id="KW-0349">Heme</keyword>
<keyword evidence="7 15" id="KW-0479">Metal-binding</keyword>
<evidence type="ECO:0000256" key="7">
    <source>
        <dbReference type="ARBA" id="ARBA00022723"/>
    </source>
</evidence>
<proteinExistence type="inferred from homology"/>
<evidence type="ECO:0000256" key="12">
    <source>
        <dbReference type="ARBA" id="ARBA00023033"/>
    </source>
</evidence>
<keyword evidence="12 16" id="KW-0503">Monooxygenase</keyword>
<evidence type="ECO:0000256" key="10">
    <source>
        <dbReference type="ARBA" id="ARBA00023002"/>
    </source>
</evidence>
<dbReference type="InterPro" id="IPR050476">
    <property type="entry name" value="Insect_CytP450_Detox"/>
</dbReference>
<evidence type="ECO:0000256" key="4">
    <source>
        <dbReference type="ARBA" id="ARBA00010617"/>
    </source>
</evidence>
<dbReference type="AlphaFoldDB" id="A0A6J1X2I9"/>
<evidence type="ECO:0000256" key="6">
    <source>
        <dbReference type="ARBA" id="ARBA00022617"/>
    </source>
</evidence>
<dbReference type="SMR" id="A0A6J1X2I9"/>
<keyword evidence="10 16" id="KW-0560">Oxidoreductase</keyword>
<dbReference type="GO" id="GO:0020037">
    <property type="term" value="F:heme binding"/>
    <property type="evidence" value="ECO:0007669"/>
    <property type="project" value="InterPro"/>
</dbReference>
<evidence type="ECO:0000256" key="16">
    <source>
        <dbReference type="RuleBase" id="RU000461"/>
    </source>
</evidence>
<dbReference type="InterPro" id="IPR002401">
    <property type="entry name" value="Cyt_P450_E_grp-I"/>
</dbReference>
<dbReference type="InterPro" id="IPR017972">
    <property type="entry name" value="Cyt_P450_CS"/>
</dbReference>
<keyword evidence="13 17" id="KW-0472">Membrane</keyword>
<organism evidence="18 19">
    <name type="scientific">Galleria mellonella</name>
    <name type="common">Greater wax moth</name>
    <dbReference type="NCBI Taxonomy" id="7137"/>
    <lineage>
        <taxon>Eukaryota</taxon>
        <taxon>Metazoa</taxon>
        <taxon>Ecdysozoa</taxon>
        <taxon>Arthropoda</taxon>
        <taxon>Hexapoda</taxon>
        <taxon>Insecta</taxon>
        <taxon>Pterygota</taxon>
        <taxon>Neoptera</taxon>
        <taxon>Endopterygota</taxon>
        <taxon>Lepidoptera</taxon>
        <taxon>Glossata</taxon>
        <taxon>Ditrysia</taxon>
        <taxon>Pyraloidea</taxon>
        <taxon>Pyralidae</taxon>
        <taxon>Galleriinae</taxon>
        <taxon>Galleria</taxon>
    </lineage>
</organism>
<keyword evidence="17" id="KW-1133">Transmembrane helix</keyword>
<feature type="binding site" description="axial binding residue" evidence="15">
    <location>
        <position position="450"/>
    </location>
    <ligand>
        <name>heme</name>
        <dbReference type="ChEBI" id="CHEBI:30413"/>
    </ligand>
    <ligandPart>
        <name>Fe</name>
        <dbReference type="ChEBI" id="CHEBI:18248"/>
    </ligandPart>
</feature>
<name>A0A6J1X2I9_GALME</name>
<keyword evidence="11 15" id="KW-0408">Iron</keyword>
<evidence type="ECO:0000256" key="3">
    <source>
        <dbReference type="ARBA" id="ARBA00004406"/>
    </source>
</evidence>
<protein>
    <recommendedName>
        <fullName evidence="5">unspecific monooxygenase</fullName>
        <ecNumber evidence="5">1.14.14.1</ecNumber>
    </recommendedName>
</protein>
<dbReference type="KEGG" id="gmw:113519200"/>
<evidence type="ECO:0000256" key="14">
    <source>
        <dbReference type="ARBA" id="ARBA00047827"/>
    </source>
</evidence>
<dbReference type="GO" id="GO:0005506">
    <property type="term" value="F:iron ion binding"/>
    <property type="evidence" value="ECO:0007669"/>
    <property type="project" value="InterPro"/>
</dbReference>
<accession>A0A6J1X2I9</accession>
<evidence type="ECO:0000256" key="15">
    <source>
        <dbReference type="PIRSR" id="PIRSR602401-1"/>
    </source>
</evidence>
<dbReference type="FunCoup" id="A0A6J1X2I9">
    <property type="interactions" value="12"/>
</dbReference>
<dbReference type="Pfam" id="PF00067">
    <property type="entry name" value="p450"/>
    <property type="match status" value="1"/>
</dbReference>